<dbReference type="Gene3D" id="3.40.630.30">
    <property type="match status" value="1"/>
</dbReference>
<reference evidence="1 2" key="1">
    <citation type="submission" date="2019-02" db="EMBL/GenBank/DDBJ databases">
        <title>Deep-cultivation of Planctomycetes and their phenomic and genomic characterization uncovers novel biology.</title>
        <authorList>
            <person name="Wiegand S."/>
            <person name="Jogler M."/>
            <person name="Boedeker C."/>
            <person name="Pinto D."/>
            <person name="Vollmers J."/>
            <person name="Rivas-Marin E."/>
            <person name="Kohn T."/>
            <person name="Peeters S.H."/>
            <person name="Heuer A."/>
            <person name="Rast P."/>
            <person name="Oberbeckmann S."/>
            <person name="Bunk B."/>
            <person name="Jeske O."/>
            <person name="Meyerdierks A."/>
            <person name="Storesund J.E."/>
            <person name="Kallscheuer N."/>
            <person name="Luecker S."/>
            <person name="Lage O.M."/>
            <person name="Pohl T."/>
            <person name="Merkel B.J."/>
            <person name="Hornburger P."/>
            <person name="Mueller R.-W."/>
            <person name="Bruemmer F."/>
            <person name="Labrenz M."/>
            <person name="Spormann A.M."/>
            <person name="Op den Camp H."/>
            <person name="Overmann J."/>
            <person name="Amann R."/>
            <person name="Jetten M.S.M."/>
            <person name="Mascher T."/>
            <person name="Medema M.H."/>
            <person name="Devos D.P."/>
            <person name="Kaster A.-K."/>
            <person name="Ovreas L."/>
            <person name="Rohde M."/>
            <person name="Galperin M.Y."/>
            <person name="Jogler C."/>
        </authorList>
    </citation>
    <scope>NUCLEOTIDE SEQUENCE [LARGE SCALE GENOMIC DNA]</scope>
    <source>
        <strain evidence="1 2">Pla133</strain>
    </source>
</reference>
<protein>
    <submittedName>
        <fullName evidence="1">Uncharacterized protein</fullName>
    </submittedName>
</protein>
<dbReference type="RefSeq" id="WP_145065501.1">
    <property type="nucleotide sequence ID" value="NZ_CP036287.1"/>
</dbReference>
<organism evidence="1 2">
    <name type="scientific">Engelhardtia mirabilis</name>
    <dbReference type="NCBI Taxonomy" id="2528011"/>
    <lineage>
        <taxon>Bacteria</taxon>
        <taxon>Pseudomonadati</taxon>
        <taxon>Planctomycetota</taxon>
        <taxon>Planctomycetia</taxon>
        <taxon>Planctomycetia incertae sedis</taxon>
        <taxon>Engelhardtia</taxon>
    </lineage>
</organism>
<dbReference type="EMBL" id="CP036287">
    <property type="protein sequence ID" value="QDU67387.1"/>
    <property type="molecule type" value="Genomic_DNA"/>
</dbReference>
<dbReference type="AlphaFoldDB" id="A0A518BK87"/>
<dbReference type="Pfam" id="PF13527">
    <property type="entry name" value="Acetyltransf_9"/>
    <property type="match status" value="1"/>
</dbReference>
<accession>A0A518BK87</accession>
<keyword evidence="2" id="KW-1185">Reference proteome</keyword>
<evidence type="ECO:0000313" key="1">
    <source>
        <dbReference type="EMBL" id="QDU67387.1"/>
    </source>
</evidence>
<name>A0A518BK87_9BACT</name>
<sequence length="372" mass="40879">MSETTIDPSQVPNEALQLHGCGPEDRAEQARLFNACFKKGTIPEELRWRYDDCPHGSAVSFVSRPPGGEGISGYACNPRRVLAFGDESTATLVGQTGDVMTHPDWRKRGIFSSLDRASMVEAGRRGWAAVFGLPNRRSAHIFLELGWDQIGLIRPWSFVLRSGPEARALRFTDGRLASLLLPATGLRCRRGEARLRRAAAGYSVAPLSRFPEEVCALSKRVEREFPFMVRRDAAYLNWRFIDNPAELHAVLGIHAANGDLAGYVVVQRPRAGEHLGYLVDVLAPDPGARAAAILAGLEDLRAAGAAMAQATAVDDSWWMERLVEAGFLPPKAENHLIVIRYAHDRDHPVVAGAERASSWYLTDGDRDDTTMG</sequence>
<proteinExistence type="predicted"/>
<dbReference type="Proteomes" id="UP000316921">
    <property type="component" value="Chromosome"/>
</dbReference>
<gene>
    <name evidence="1" type="ORF">Pla133_24690</name>
</gene>
<evidence type="ECO:0000313" key="2">
    <source>
        <dbReference type="Proteomes" id="UP000316921"/>
    </source>
</evidence>
<dbReference type="KEGG" id="pbap:Pla133_24690"/>
<dbReference type="SUPFAM" id="SSF55729">
    <property type="entry name" value="Acyl-CoA N-acyltransferases (Nat)"/>
    <property type="match status" value="1"/>
</dbReference>
<dbReference type="InterPro" id="IPR016181">
    <property type="entry name" value="Acyl_CoA_acyltransferase"/>
</dbReference>